<dbReference type="EC" id="3.1.2.4" evidence="2"/>
<comment type="catalytic activity">
    <reaction evidence="1">
        <text>3-hydroxy-2-methylpropanoyl-CoA + H2O = 3-hydroxy-2-methylpropanoate + CoA + H(+)</text>
        <dbReference type="Rhea" id="RHEA:20888"/>
        <dbReference type="ChEBI" id="CHEBI:11805"/>
        <dbReference type="ChEBI" id="CHEBI:15377"/>
        <dbReference type="ChEBI" id="CHEBI:15378"/>
        <dbReference type="ChEBI" id="CHEBI:57287"/>
        <dbReference type="ChEBI" id="CHEBI:57340"/>
        <dbReference type="EC" id="3.1.2.4"/>
    </reaction>
</comment>
<name>A0A2H3J397_WOLCO</name>
<dbReference type="GO" id="GO:0005739">
    <property type="term" value="C:mitochondrion"/>
    <property type="evidence" value="ECO:0007669"/>
    <property type="project" value="TreeGrafter"/>
</dbReference>
<dbReference type="CDD" id="cd06558">
    <property type="entry name" value="crotonase-like"/>
    <property type="match status" value="1"/>
</dbReference>
<dbReference type="Pfam" id="PF16113">
    <property type="entry name" value="ECH_2"/>
    <property type="match status" value="1"/>
</dbReference>
<evidence type="ECO:0000259" key="4">
    <source>
        <dbReference type="Pfam" id="PF16113"/>
    </source>
</evidence>
<dbReference type="InterPro" id="IPR032259">
    <property type="entry name" value="HIBYL-CoA-H"/>
</dbReference>
<dbReference type="STRING" id="742152.A0A2H3J397"/>
<dbReference type="Proteomes" id="UP000218811">
    <property type="component" value="Unassembled WGS sequence"/>
</dbReference>
<evidence type="ECO:0000256" key="3">
    <source>
        <dbReference type="ARBA" id="ARBA00022801"/>
    </source>
</evidence>
<dbReference type="InterPro" id="IPR029045">
    <property type="entry name" value="ClpP/crotonase-like_dom_sf"/>
</dbReference>
<evidence type="ECO:0000313" key="6">
    <source>
        <dbReference type="Proteomes" id="UP000218811"/>
    </source>
</evidence>
<keyword evidence="3 5" id="KW-0378">Hydrolase</keyword>
<dbReference type="Gene3D" id="3.90.226.10">
    <property type="entry name" value="2-enoyl-CoA Hydratase, Chain A, domain 1"/>
    <property type="match status" value="1"/>
</dbReference>
<dbReference type="PANTHER" id="PTHR43176">
    <property type="entry name" value="3-HYDROXYISOBUTYRYL-COA HYDROLASE-RELATED"/>
    <property type="match status" value="1"/>
</dbReference>
<proteinExistence type="predicted"/>
<dbReference type="GO" id="GO:0003860">
    <property type="term" value="F:3-hydroxyisobutyryl-CoA hydrolase activity"/>
    <property type="evidence" value="ECO:0007669"/>
    <property type="project" value="UniProtKB-EC"/>
</dbReference>
<reference evidence="5 6" key="1">
    <citation type="journal article" date="2012" name="Science">
        <title>The Paleozoic origin of enzymatic lignin decomposition reconstructed from 31 fungal genomes.</title>
        <authorList>
            <person name="Floudas D."/>
            <person name="Binder M."/>
            <person name="Riley R."/>
            <person name="Barry K."/>
            <person name="Blanchette R.A."/>
            <person name="Henrissat B."/>
            <person name="Martinez A.T."/>
            <person name="Otillar R."/>
            <person name="Spatafora J.W."/>
            <person name="Yadav J.S."/>
            <person name="Aerts A."/>
            <person name="Benoit I."/>
            <person name="Boyd A."/>
            <person name="Carlson A."/>
            <person name="Copeland A."/>
            <person name="Coutinho P.M."/>
            <person name="de Vries R.P."/>
            <person name="Ferreira P."/>
            <person name="Findley K."/>
            <person name="Foster B."/>
            <person name="Gaskell J."/>
            <person name="Glotzer D."/>
            <person name="Gorecki P."/>
            <person name="Heitman J."/>
            <person name="Hesse C."/>
            <person name="Hori C."/>
            <person name="Igarashi K."/>
            <person name="Jurgens J.A."/>
            <person name="Kallen N."/>
            <person name="Kersten P."/>
            <person name="Kohler A."/>
            <person name="Kuees U."/>
            <person name="Kumar T.K.A."/>
            <person name="Kuo A."/>
            <person name="LaButti K."/>
            <person name="Larrondo L.F."/>
            <person name="Lindquist E."/>
            <person name="Ling A."/>
            <person name="Lombard V."/>
            <person name="Lucas S."/>
            <person name="Lundell T."/>
            <person name="Martin R."/>
            <person name="McLaughlin D.J."/>
            <person name="Morgenstern I."/>
            <person name="Morin E."/>
            <person name="Murat C."/>
            <person name="Nagy L.G."/>
            <person name="Nolan M."/>
            <person name="Ohm R.A."/>
            <person name="Patyshakuliyeva A."/>
            <person name="Rokas A."/>
            <person name="Ruiz-Duenas F.J."/>
            <person name="Sabat G."/>
            <person name="Salamov A."/>
            <person name="Samejima M."/>
            <person name="Schmutz J."/>
            <person name="Slot J.C."/>
            <person name="St John F."/>
            <person name="Stenlid J."/>
            <person name="Sun H."/>
            <person name="Sun S."/>
            <person name="Syed K."/>
            <person name="Tsang A."/>
            <person name="Wiebenga A."/>
            <person name="Young D."/>
            <person name="Pisabarro A."/>
            <person name="Eastwood D.C."/>
            <person name="Martin F."/>
            <person name="Cullen D."/>
            <person name="Grigoriev I.V."/>
            <person name="Hibbett D.S."/>
        </authorList>
    </citation>
    <scope>NUCLEOTIDE SEQUENCE [LARGE SCALE GENOMIC DNA]</scope>
    <source>
        <strain evidence="5 6">MD-104</strain>
    </source>
</reference>
<evidence type="ECO:0000256" key="2">
    <source>
        <dbReference type="ARBA" id="ARBA00011915"/>
    </source>
</evidence>
<dbReference type="OrthoDB" id="1737613at2759"/>
<dbReference type="GO" id="GO:0006574">
    <property type="term" value="P:L-valine catabolic process"/>
    <property type="evidence" value="ECO:0007669"/>
    <property type="project" value="TreeGrafter"/>
</dbReference>
<dbReference type="SUPFAM" id="SSF52096">
    <property type="entry name" value="ClpP/crotonase"/>
    <property type="match status" value="1"/>
</dbReference>
<dbReference type="PANTHER" id="PTHR43176:SF3">
    <property type="entry name" value="3-HYDROXYISOBUTYRYL-COA HYDROLASE, MITOCHONDRIAL"/>
    <property type="match status" value="1"/>
</dbReference>
<feature type="domain" description="Enoyl-CoA hydratase/isomerase" evidence="4">
    <location>
        <begin position="34"/>
        <end position="368"/>
    </location>
</feature>
<accession>A0A2H3J397</accession>
<dbReference type="OMA" id="EMALYIG"/>
<gene>
    <name evidence="5" type="ORF">WOLCODRAFT_130286</name>
</gene>
<evidence type="ECO:0000313" key="5">
    <source>
        <dbReference type="EMBL" id="PCH34253.1"/>
    </source>
</evidence>
<evidence type="ECO:0000256" key="1">
    <source>
        <dbReference type="ARBA" id="ARBA00001709"/>
    </source>
</evidence>
<sequence length="468" mass="51501">MPRSSITAERLTALLRQIVVDKELVLFQEDGCMRKFLLNRTSKVNALTEGMLHMLLQKIEEWILSDIQNVIVAAGAGNAFCSGGDIEQITIYGSHPETVPNAVNFIYMQYQLDSILSAQPKPYVAVMDGVVMGGGVGLAANANFRIATERTIFAMPETRIGYFPDIGASYFLSRADGEIGTFLALTAESLRERAVFEHGFATHFILPENIPHTLQHIAPLNNPTCEQIDTILREHEAKSPRCLTSPLIGPIRVALDSAFKHSSVEDIVEELTCRANDSTDPVVSEWAKRTLSALSLRSPTSLKVALQVLRKGRSLPLLEAMQMELNVATAYCHGAGPDIFIGVRATLSGKKGRPKWGPSAVEGVADSKYSLEKGNVPRVEVPEYLADAVPADRTRFALPTENEIRQMIQDHSTGDDISAPTLEEVVAKLIELKNGKEGVIDKVLEVVSRKCRVEQDNPLGRRGLRWFD</sequence>
<keyword evidence="6" id="KW-1185">Reference proteome</keyword>
<dbReference type="EMBL" id="KB467831">
    <property type="protein sequence ID" value="PCH34253.1"/>
    <property type="molecule type" value="Genomic_DNA"/>
</dbReference>
<dbReference type="InterPro" id="IPR045004">
    <property type="entry name" value="ECH_dom"/>
</dbReference>
<organism evidence="5 6">
    <name type="scientific">Wolfiporia cocos (strain MD-104)</name>
    <name type="common">Brown rot fungus</name>
    <dbReference type="NCBI Taxonomy" id="742152"/>
    <lineage>
        <taxon>Eukaryota</taxon>
        <taxon>Fungi</taxon>
        <taxon>Dikarya</taxon>
        <taxon>Basidiomycota</taxon>
        <taxon>Agaricomycotina</taxon>
        <taxon>Agaricomycetes</taxon>
        <taxon>Polyporales</taxon>
        <taxon>Phaeolaceae</taxon>
        <taxon>Wolfiporia</taxon>
    </lineage>
</organism>
<dbReference type="AlphaFoldDB" id="A0A2H3J397"/>
<protein>
    <recommendedName>
        <fullName evidence="2">3-hydroxyisobutyryl-CoA hydrolase</fullName>
        <ecNumber evidence="2">3.1.2.4</ecNumber>
    </recommendedName>
</protein>